<gene>
    <name evidence="3" type="ORF">NOCA1240331</name>
</gene>
<evidence type="ECO:0000313" key="3">
    <source>
        <dbReference type="EMBL" id="CUR61228.1"/>
    </source>
</evidence>
<protein>
    <recommendedName>
        <fullName evidence="2">Putative Flp pilus-assembly TadG-like N-terminal domain-containing protein</fullName>
    </recommendedName>
</protein>
<dbReference type="Pfam" id="PF13400">
    <property type="entry name" value="Tad"/>
    <property type="match status" value="1"/>
</dbReference>
<dbReference type="InterPro" id="IPR028087">
    <property type="entry name" value="Tad_N"/>
</dbReference>
<proteinExistence type="predicted"/>
<reference evidence="3" key="1">
    <citation type="submission" date="2015-08" db="EMBL/GenBank/DDBJ databases">
        <authorList>
            <person name="Babu N.S."/>
            <person name="Beckwith C.J."/>
            <person name="Beseler K.G."/>
            <person name="Brison A."/>
            <person name="Carone J.V."/>
            <person name="Caskin T.P."/>
            <person name="Diamond M."/>
            <person name="Durham M.E."/>
            <person name="Foxe J.M."/>
            <person name="Go M."/>
            <person name="Henderson B.A."/>
            <person name="Jones I.B."/>
            <person name="McGettigan J.A."/>
            <person name="Micheletti S.J."/>
            <person name="Nasrallah M.E."/>
            <person name="Ortiz D."/>
            <person name="Piller C.R."/>
            <person name="Privatt S.R."/>
            <person name="Schneider S.L."/>
            <person name="Sharp S."/>
            <person name="Smith T.C."/>
            <person name="Stanton J.D."/>
            <person name="Ullery H.E."/>
            <person name="Wilson R.J."/>
            <person name="Serrano M.G."/>
            <person name="Buck G."/>
            <person name="Lee V."/>
            <person name="Wang Y."/>
            <person name="Carvalho R."/>
            <person name="Voegtly L."/>
            <person name="Shi R."/>
            <person name="Duckworth R."/>
            <person name="Johnson A."/>
            <person name="Loviza R."/>
            <person name="Walstead R."/>
            <person name="Shah Z."/>
            <person name="Kiflezghi M."/>
            <person name="Wade K."/>
            <person name="Ball S.L."/>
            <person name="Bradley K.W."/>
            <person name="Asai D.J."/>
            <person name="Bowman C.A."/>
            <person name="Russell D.A."/>
            <person name="Pope W.H."/>
            <person name="Jacobs-Sera D."/>
            <person name="Hendrix R.W."/>
            <person name="Hatfull G.F."/>
        </authorList>
    </citation>
    <scope>NUCLEOTIDE SEQUENCE</scope>
</reference>
<accession>A0A2P2CGV0</accession>
<dbReference type="EMBL" id="CZKB01000017">
    <property type="protein sequence ID" value="CUR61228.1"/>
    <property type="molecule type" value="Genomic_DNA"/>
</dbReference>
<feature type="region of interest" description="Disordered" evidence="1">
    <location>
        <begin position="251"/>
        <end position="276"/>
    </location>
</feature>
<feature type="compositionally biased region" description="Polar residues" evidence="1">
    <location>
        <begin position="253"/>
        <end position="275"/>
    </location>
</feature>
<name>A0A2P2CGV0_9ZZZZ</name>
<feature type="domain" description="Putative Flp pilus-assembly TadG-like N-terminal" evidence="2">
    <location>
        <begin position="15"/>
        <end position="61"/>
    </location>
</feature>
<organism evidence="3">
    <name type="scientific">metagenome</name>
    <dbReference type="NCBI Taxonomy" id="256318"/>
    <lineage>
        <taxon>unclassified sequences</taxon>
        <taxon>metagenomes</taxon>
    </lineage>
</organism>
<evidence type="ECO:0000256" key="1">
    <source>
        <dbReference type="SAM" id="MobiDB-lite"/>
    </source>
</evidence>
<evidence type="ECO:0000259" key="2">
    <source>
        <dbReference type="Pfam" id="PF13400"/>
    </source>
</evidence>
<dbReference type="AlphaFoldDB" id="A0A2P2CGV0"/>
<sequence length="600" mass="63136">MKLWKSMAGRRDEAGAVAVIVAMFFAFVALPLGAIGVDVARLYVELQRVQAAADAAATAGVTYMPDDFANAQARAIEVAEDNGFPNSGASRVVVAVGERPTQLRVTVSSTVENAFARSLGVPTSTMSRSAVADFNGPAPMGSPCNAFGNEAPGSSSKGPTGSAIKVPPPATCPAVPQFWGAMAGPDVDKNQGAEFETRYCGGGEDNCSSGKNTEFEPKGFFYLVRVAASGVGHPVELQVYDPAYVATGARCTNEPTNNPGSTTAPPSGWGSTWNPRANDARQRYWRTGTGWGGYADTSKPNVFCTGDDPNTNLYSGAENAGVTSFALRRPVDTLVPWQGAPEPGCVRQYPGYNANQVSLEALKSDDSDYNANLAAVFHQWVTLCNFTPAQAGDYYLQVRNNVKLAGTADGNGGWSGNNLVYTKMDDDLTVRGTGTNNFGLRAVSSAPAGGISVAAYEKMRIFANSDSASTEFNLVRVPPAAANKTLVISFFDVGEGASSGSVKVIKPVDSINLPTNIAGCRGSGVKNGPLTDCEITGITPSSYNGKYQEIRVPIPNTYSCNVTSQGGCWFRIRVSFGTGQVTDATTWTARIVGEPVRLIE</sequence>